<sequence length="416" mass="44230">MDAIWWWIIAAVVLIALVLLILPMMRRRRADAHRAQAADLREQAQGQARTVQEKEADAQRASAQARETRAEADRKNAEAQKLESEAARRQEAADTERSSYHDQLREADRVDPDVDTDADGRRLDGQDGRVEGDRGRHAADTDGTTARAASDRASHDGSARQQVPPVAAAPGSADHDRIGQDDTRQGGLGHDRVGQDDSLGRDRIGQDQQGGPVPPTHSGHGRDLDDAGRPTGAMPPARDQDLGHDQPGGAVPPTHTAPDSDRAGATSGSHASYSDEQAGRHGVDQSDDVPRAQDFARGGQQSGVPSGAAAGRDQAGAVPAPAGEDRPGVAAQGDGQPAARLPETDRGDVTPDQGATGRPGQDLEGEPGQHVQGEPGQHVAGERGTDADRPAWETDATDEEKQGRSWRDRLRRDDQR</sequence>
<evidence type="ECO:0000313" key="3">
    <source>
        <dbReference type="EMBL" id="MDF8262796.1"/>
    </source>
</evidence>
<protein>
    <submittedName>
        <fullName evidence="3">Uncharacterized protein</fullName>
    </submittedName>
</protein>
<feature type="compositionally biased region" description="Basic and acidic residues" evidence="1">
    <location>
        <begin position="380"/>
        <end position="392"/>
    </location>
</feature>
<proteinExistence type="predicted"/>
<keyword evidence="2" id="KW-1133">Transmembrane helix</keyword>
<accession>A0ABT6C686</accession>
<dbReference type="EMBL" id="JAROAV010000004">
    <property type="protein sequence ID" value="MDF8262796.1"/>
    <property type="molecule type" value="Genomic_DNA"/>
</dbReference>
<name>A0ABT6C686_9MICO</name>
<organism evidence="3 4">
    <name type="scientific">Luteipulveratus flavus</name>
    <dbReference type="NCBI Taxonomy" id="3031728"/>
    <lineage>
        <taxon>Bacteria</taxon>
        <taxon>Bacillati</taxon>
        <taxon>Actinomycetota</taxon>
        <taxon>Actinomycetes</taxon>
        <taxon>Micrococcales</taxon>
        <taxon>Dermacoccaceae</taxon>
        <taxon>Luteipulveratus</taxon>
    </lineage>
</organism>
<feature type="transmembrane region" description="Helical" evidence="2">
    <location>
        <begin position="6"/>
        <end position="25"/>
    </location>
</feature>
<evidence type="ECO:0000313" key="4">
    <source>
        <dbReference type="Proteomes" id="UP001528912"/>
    </source>
</evidence>
<reference evidence="3 4" key="1">
    <citation type="submission" date="2023-03" db="EMBL/GenBank/DDBJ databases">
        <title>YIM 133296 draft genome.</title>
        <authorList>
            <person name="Xiong L."/>
        </authorList>
    </citation>
    <scope>NUCLEOTIDE SEQUENCE [LARGE SCALE GENOMIC DNA]</scope>
    <source>
        <strain evidence="3 4">YIM 133296</strain>
    </source>
</reference>
<feature type="compositionally biased region" description="Polar residues" evidence="1">
    <location>
        <begin position="266"/>
        <end position="275"/>
    </location>
</feature>
<evidence type="ECO:0000256" key="1">
    <source>
        <dbReference type="SAM" id="MobiDB-lite"/>
    </source>
</evidence>
<evidence type="ECO:0000256" key="2">
    <source>
        <dbReference type="SAM" id="Phobius"/>
    </source>
</evidence>
<dbReference type="RefSeq" id="WP_275237103.1">
    <property type="nucleotide sequence ID" value="NZ_JARFJC010000013.1"/>
</dbReference>
<feature type="compositionally biased region" description="Basic and acidic residues" evidence="1">
    <location>
        <begin position="149"/>
        <end position="158"/>
    </location>
</feature>
<feature type="compositionally biased region" description="Basic and acidic residues" evidence="1">
    <location>
        <begin position="66"/>
        <end position="140"/>
    </location>
</feature>
<keyword evidence="2" id="KW-0812">Transmembrane</keyword>
<feature type="compositionally biased region" description="Basic and acidic residues" evidence="1">
    <location>
        <begin position="277"/>
        <end position="291"/>
    </location>
</feature>
<gene>
    <name evidence="3" type="ORF">P4R38_00875</name>
</gene>
<comment type="caution">
    <text evidence="3">The sequence shown here is derived from an EMBL/GenBank/DDBJ whole genome shotgun (WGS) entry which is preliminary data.</text>
</comment>
<feature type="region of interest" description="Disordered" evidence="1">
    <location>
        <begin position="38"/>
        <end position="416"/>
    </location>
</feature>
<keyword evidence="4" id="KW-1185">Reference proteome</keyword>
<dbReference type="Proteomes" id="UP001528912">
    <property type="component" value="Unassembled WGS sequence"/>
</dbReference>
<feature type="compositionally biased region" description="Low complexity" evidence="1">
    <location>
        <begin position="159"/>
        <end position="170"/>
    </location>
</feature>
<feature type="compositionally biased region" description="Basic and acidic residues" evidence="1">
    <location>
        <begin position="399"/>
        <end position="416"/>
    </location>
</feature>
<feature type="compositionally biased region" description="Basic and acidic residues" evidence="1">
    <location>
        <begin position="173"/>
        <end position="205"/>
    </location>
</feature>
<keyword evidence="2" id="KW-0472">Membrane</keyword>